<keyword evidence="2" id="KW-1185">Reference proteome</keyword>
<dbReference type="InterPro" id="IPR029035">
    <property type="entry name" value="DHS-like_NAD/FAD-binding_dom"/>
</dbReference>
<gene>
    <name evidence="1" type="ORF">P4H66_15575</name>
</gene>
<sequence>MTEKISMELEQYLKQIAESLKANRCSVLVGAGFSRNADSGSLFAPSFPTWNELADAFYEKLYSSKPEGTQYLNPLTLAEQVEAAYGRAVLNQLLISRIPDAQYSPSILHTKLLSLPWRDIFTTNYDTLLERACQEITNKRFNIINCKEDLVSSSDAPRIVKLHGTFPSHRPFIITSEDYRRYPREFAPFINTVQQSLLENTLCLIGFSGDDPNFNQWIGWIHDNLGLENSPQIYLFFHGDYPHAQKKLLDHKKVIVVNISSFASEGNPREKYEGLLDYLLESVRTAQPVWPEFFDFYNEEHLPFSKAISILQQIRIAYPGWLVPSNDIRERALILRRGVESLLQSVIKEQKDEELSLLYEYDWLREKCLRPPFQWELEFYSLILERNPGTSADDQQMRLSIQISLLRDLRESGDFEAWNSLFKQIESQSVIMKDEQLNRFSYERCLFSMFNFDHRELKNHLHAWIVNEQSPEWVLRKSGLLAECNELLQAQELLQNSLILIRRQLQSDDQNLLLLSYESALMSLKGFIEQSISMENDFEQSWSERWDTEHERRQIHKKFTTDWNTEDERFQLLLTAPRQDFSSKAEQPSFDFGRRTLSVNSKNDTDALTAYAFLRFREETGHPFRVHNITSGNKAAIGAAERIATYSFAWASVTIARANEEKAAEAILSRSALYNMTAIRADELCQSYLGALHRTMGELHAVDWYYSKSFAEFSAKVLPLLLSQLCCKCTLPVLDEMLQFLLEIYQSDYRLHYKNVEKWICRLISAFTKTQQLERIPIFLKFPLLLEENRIVRGFPDPIIFLNIPTEKPIPVVEIVAGTENVFVHATSSPELQLSALERLIILSCNGLLTQEQDERLGNLLWQDNFIKPADFNRTISLMLPHPATIDPRECIRTLLLTDLQERVREGKTSISDRDSLLDEFHSGIFRGIFTIKDIPVLLPNLEVIQNRLVHHFGDTSFFNADSIARRQLFQIVKMITRLLLISTEWCPSNSEYEIMERILDVLRKNQLTHPFLEFLWAKKYNVIIDVKETIFTHLFMGSFYQKLALYDTAILLIEYKERDVITQEEVHHLFTLIAQQILWRNNEHLVSAINVMHEVVRLSPETISVEIEHSLLRGLCCLQVESKFTENDALDAAVPKGELRVASARLANIMIQNFRARNIPIPDVLRHWENIYNCPDEFSEIRNAID</sequence>
<reference evidence="1 2" key="1">
    <citation type="submission" date="2023-03" db="EMBL/GenBank/DDBJ databases">
        <title>Bacillus Genome Sequencing.</title>
        <authorList>
            <person name="Dunlap C."/>
        </authorList>
    </citation>
    <scope>NUCLEOTIDE SEQUENCE [LARGE SCALE GENOMIC DNA]</scope>
    <source>
        <strain evidence="1 2">BD-525</strain>
    </source>
</reference>
<dbReference type="RefSeq" id="WP_326088978.1">
    <property type="nucleotide sequence ID" value="NZ_JARLKZ010000008.1"/>
</dbReference>
<protein>
    <submittedName>
        <fullName evidence="1">SIR2 family protein</fullName>
    </submittedName>
</protein>
<dbReference type="Proteomes" id="UP001344632">
    <property type="component" value="Unassembled WGS sequence"/>
</dbReference>
<comment type="caution">
    <text evidence="1">The sequence shown here is derived from an EMBL/GenBank/DDBJ whole genome shotgun (WGS) entry which is preliminary data.</text>
</comment>
<name>A0ABU6GSK0_9BACL</name>
<dbReference type="Pfam" id="PF13289">
    <property type="entry name" value="SIR2_2"/>
    <property type="match status" value="1"/>
</dbReference>
<dbReference type="Gene3D" id="3.40.50.1220">
    <property type="entry name" value="TPP-binding domain"/>
    <property type="match status" value="1"/>
</dbReference>
<dbReference type="EMBL" id="JARLKZ010000008">
    <property type="protein sequence ID" value="MEC0241271.1"/>
    <property type="molecule type" value="Genomic_DNA"/>
</dbReference>
<accession>A0ABU6GSK0</accession>
<proteinExistence type="predicted"/>
<organism evidence="1 2">
    <name type="scientific">Paenibacillus dokdonensis</name>
    <dbReference type="NCBI Taxonomy" id="2567944"/>
    <lineage>
        <taxon>Bacteria</taxon>
        <taxon>Bacillati</taxon>
        <taxon>Bacillota</taxon>
        <taxon>Bacilli</taxon>
        <taxon>Bacillales</taxon>
        <taxon>Paenibacillaceae</taxon>
        <taxon>Paenibacillus</taxon>
    </lineage>
</organism>
<evidence type="ECO:0000313" key="1">
    <source>
        <dbReference type="EMBL" id="MEC0241271.1"/>
    </source>
</evidence>
<evidence type="ECO:0000313" key="2">
    <source>
        <dbReference type="Proteomes" id="UP001344632"/>
    </source>
</evidence>
<dbReference type="SUPFAM" id="SSF52467">
    <property type="entry name" value="DHS-like NAD/FAD-binding domain"/>
    <property type="match status" value="1"/>
</dbReference>